<dbReference type="PANTHER" id="PTHR24637">
    <property type="entry name" value="COLLAGEN"/>
    <property type="match status" value="1"/>
</dbReference>
<organism evidence="2 3">
    <name type="scientific">Escherichia coli</name>
    <dbReference type="NCBI Taxonomy" id="562"/>
    <lineage>
        <taxon>Bacteria</taxon>
        <taxon>Pseudomonadati</taxon>
        <taxon>Pseudomonadota</taxon>
        <taxon>Gammaproteobacteria</taxon>
        <taxon>Enterobacterales</taxon>
        <taxon>Enterobacteriaceae</taxon>
        <taxon>Escherichia</taxon>
    </lineage>
</organism>
<feature type="region of interest" description="Disordered" evidence="1">
    <location>
        <begin position="11"/>
        <end position="123"/>
    </location>
</feature>
<evidence type="ECO:0000313" key="2">
    <source>
        <dbReference type="EMBL" id="TXQ27920.1"/>
    </source>
</evidence>
<reference evidence="2 3" key="1">
    <citation type="submission" date="2019-08" db="EMBL/GenBank/DDBJ databases">
        <title>Whole genome analysis of cultivated E. coli strains isolated from CD patients and healthy donors.</title>
        <authorList>
            <person name="Siniagina M.N."/>
            <person name="Markelova M.I."/>
            <person name="Laikov A.V."/>
            <person name="Boulygina E.A."/>
            <person name="Khusnutdinova D.R."/>
            <person name="Kharchenko A."/>
            <person name="Grigoryeva T.V."/>
        </authorList>
    </citation>
    <scope>NUCLEOTIDE SEQUENCE [LARGE SCALE GENOMIC DNA]</scope>
    <source>
        <strain evidence="2 3">1_45_11</strain>
    </source>
</reference>
<dbReference type="Pfam" id="PF01391">
    <property type="entry name" value="Collagen"/>
    <property type="match status" value="1"/>
</dbReference>
<evidence type="ECO:0000313" key="3">
    <source>
        <dbReference type="Proteomes" id="UP000321295"/>
    </source>
</evidence>
<feature type="non-terminal residue" evidence="2">
    <location>
        <position position="1"/>
    </location>
</feature>
<name>A0AB74M9P0_ECOLX</name>
<feature type="compositionally biased region" description="Low complexity" evidence="1">
    <location>
        <begin position="103"/>
        <end position="120"/>
    </location>
</feature>
<accession>A0AB74M9P0</accession>
<gene>
    <name evidence="2" type="ORF">FV293_26525</name>
</gene>
<dbReference type="AlphaFoldDB" id="A0AB74M9P0"/>
<feature type="compositionally biased region" description="Low complexity" evidence="1">
    <location>
        <begin position="35"/>
        <end position="92"/>
    </location>
</feature>
<dbReference type="InterPro" id="IPR008160">
    <property type="entry name" value="Collagen"/>
</dbReference>
<dbReference type="Proteomes" id="UP000321295">
    <property type="component" value="Unassembled WGS sequence"/>
</dbReference>
<proteinExistence type="predicted"/>
<protein>
    <submittedName>
        <fullName evidence="2">Collagen-like protein</fullName>
    </submittedName>
</protein>
<feature type="compositionally biased region" description="Gly residues" evidence="1">
    <location>
        <begin position="93"/>
        <end position="102"/>
    </location>
</feature>
<comment type="caution">
    <text evidence="2">The sequence shown here is derived from an EMBL/GenBank/DDBJ whole genome shotgun (WGS) entry which is preliminary data.</text>
</comment>
<dbReference type="PANTHER" id="PTHR24637:SF421">
    <property type="entry name" value="CUTICLE COLLAGEN DPY-2"/>
    <property type="match status" value="1"/>
</dbReference>
<sequence>AVKAVMAEVQAAKTKAEEAATRAAVPGPKGDRGEPGAPGAVGPAGPRGPAGAAGPKGDAGPAGPRGERGPAGAQGVPGPVGPAGPAGKTGPQGPAGGRGPMGLPGLDGKTGPQGPQGPTGRLVPGEIYSIGTYIIAAITPYATDIGRTYQPGETVQGSRLKRCAIIKDTSGNYMKANTDGIDGNLSSVPGSWMVCNEITSTNDNEGIGLFQRAY</sequence>
<evidence type="ECO:0000256" key="1">
    <source>
        <dbReference type="SAM" id="MobiDB-lite"/>
    </source>
</evidence>
<dbReference type="EMBL" id="VRXD01000085">
    <property type="protein sequence ID" value="TXQ27920.1"/>
    <property type="molecule type" value="Genomic_DNA"/>
</dbReference>